<dbReference type="GO" id="GO:0016987">
    <property type="term" value="F:sigma factor activity"/>
    <property type="evidence" value="ECO:0007669"/>
    <property type="project" value="UniProtKB-KW"/>
</dbReference>
<gene>
    <name evidence="6" type="ORF">SAMN05216326_1155</name>
</gene>
<dbReference type="OrthoDB" id="9783733at2"/>
<dbReference type="InterPro" id="IPR013249">
    <property type="entry name" value="RNA_pol_sigma70_r4_t2"/>
</dbReference>
<dbReference type="NCBIfam" id="TIGR02937">
    <property type="entry name" value="sigma70-ECF"/>
    <property type="match status" value="1"/>
</dbReference>
<dbReference type="PANTHER" id="PTHR43133">
    <property type="entry name" value="RNA POLYMERASE ECF-TYPE SIGMA FACTO"/>
    <property type="match status" value="1"/>
</dbReference>
<keyword evidence="7" id="KW-1185">Reference proteome</keyword>
<name>A0A1I0CJX0_9PROT</name>
<keyword evidence="3" id="KW-0731">Sigma factor</keyword>
<evidence type="ECO:0000256" key="1">
    <source>
        <dbReference type="ARBA" id="ARBA00010641"/>
    </source>
</evidence>
<dbReference type="Gene3D" id="1.10.10.10">
    <property type="entry name" value="Winged helix-like DNA-binding domain superfamily/Winged helix DNA-binding domain"/>
    <property type="match status" value="1"/>
</dbReference>
<dbReference type="RefSeq" id="WP_090658496.1">
    <property type="nucleotide sequence ID" value="NZ_FOIA01000015.1"/>
</dbReference>
<proteinExistence type="inferred from homology"/>
<comment type="similarity">
    <text evidence="1">Belongs to the sigma-70 factor family. ECF subfamily.</text>
</comment>
<dbReference type="CDD" id="cd06171">
    <property type="entry name" value="Sigma70_r4"/>
    <property type="match status" value="1"/>
</dbReference>
<dbReference type="SUPFAM" id="SSF88946">
    <property type="entry name" value="Sigma2 domain of RNA polymerase sigma factors"/>
    <property type="match status" value="1"/>
</dbReference>
<organism evidence="6 7">
    <name type="scientific">Nitrosomonas marina</name>
    <dbReference type="NCBI Taxonomy" id="917"/>
    <lineage>
        <taxon>Bacteria</taxon>
        <taxon>Pseudomonadati</taxon>
        <taxon>Pseudomonadota</taxon>
        <taxon>Betaproteobacteria</taxon>
        <taxon>Nitrosomonadales</taxon>
        <taxon>Nitrosomonadaceae</taxon>
        <taxon>Nitrosomonas</taxon>
    </lineage>
</organism>
<protein>
    <submittedName>
        <fullName evidence="6">RNA polymerase sigma-70 factor, ECF subfamily</fullName>
    </submittedName>
</protein>
<dbReference type="PANTHER" id="PTHR43133:SF64">
    <property type="entry name" value="ECF SIGMA FACTOR"/>
    <property type="match status" value="1"/>
</dbReference>
<dbReference type="SUPFAM" id="SSF88659">
    <property type="entry name" value="Sigma3 and sigma4 domains of RNA polymerase sigma factors"/>
    <property type="match status" value="1"/>
</dbReference>
<dbReference type="GO" id="GO:0006352">
    <property type="term" value="P:DNA-templated transcription initiation"/>
    <property type="evidence" value="ECO:0007669"/>
    <property type="project" value="InterPro"/>
</dbReference>
<evidence type="ECO:0000256" key="4">
    <source>
        <dbReference type="ARBA" id="ARBA00023163"/>
    </source>
</evidence>
<keyword evidence="2" id="KW-0805">Transcription regulation</keyword>
<evidence type="ECO:0000256" key="2">
    <source>
        <dbReference type="ARBA" id="ARBA00023015"/>
    </source>
</evidence>
<dbReference type="InterPro" id="IPR013325">
    <property type="entry name" value="RNA_pol_sigma_r2"/>
</dbReference>
<dbReference type="InterPro" id="IPR014284">
    <property type="entry name" value="RNA_pol_sigma-70_dom"/>
</dbReference>
<dbReference type="NCBIfam" id="NF006550">
    <property type="entry name" value="PRK09047.1"/>
    <property type="match status" value="1"/>
</dbReference>
<dbReference type="EMBL" id="FOIA01000015">
    <property type="protein sequence ID" value="SET19470.1"/>
    <property type="molecule type" value="Genomic_DNA"/>
</dbReference>
<dbReference type="InterPro" id="IPR039425">
    <property type="entry name" value="RNA_pol_sigma-70-like"/>
</dbReference>
<reference evidence="7" key="1">
    <citation type="submission" date="2016-10" db="EMBL/GenBank/DDBJ databases">
        <authorList>
            <person name="Varghese N."/>
            <person name="Submissions S."/>
        </authorList>
    </citation>
    <scope>NUCLEOTIDE SEQUENCE [LARGE SCALE GENOMIC DNA]</scope>
    <source>
        <strain evidence="7">Nm71</strain>
    </source>
</reference>
<dbReference type="InterPro" id="IPR036388">
    <property type="entry name" value="WH-like_DNA-bd_sf"/>
</dbReference>
<dbReference type="Proteomes" id="UP000199345">
    <property type="component" value="Unassembled WGS sequence"/>
</dbReference>
<evidence type="ECO:0000313" key="6">
    <source>
        <dbReference type="EMBL" id="SET19470.1"/>
    </source>
</evidence>
<evidence type="ECO:0000259" key="5">
    <source>
        <dbReference type="Pfam" id="PF08281"/>
    </source>
</evidence>
<evidence type="ECO:0000313" key="7">
    <source>
        <dbReference type="Proteomes" id="UP000199345"/>
    </source>
</evidence>
<dbReference type="Gene3D" id="1.10.1740.10">
    <property type="match status" value="1"/>
</dbReference>
<dbReference type="GO" id="GO:0003677">
    <property type="term" value="F:DNA binding"/>
    <property type="evidence" value="ECO:0007669"/>
    <property type="project" value="InterPro"/>
</dbReference>
<dbReference type="Pfam" id="PF08281">
    <property type="entry name" value="Sigma70_r4_2"/>
    <property type="match status" value="1"/>
</dbReference>
<sequence length="193" mass="22536">MATKTEFSNFLKKTELRAYKQALFAVRNEQDALDIVQDAMMKLTRKYNDKPVEELPLLFQKILQNTIHDHYRHQKTQLFLTTHFSSFTSYQKRNENDLHDYDYLEAVPMPDNLDFGRNPDSALEQTQIINIIEKALETLPSRQREAFLLRYWEGMDVNETSIVMGCSEGSVKTHCFRAVTALASILQERGIRL</sequence>
<evidence type="ECO:0000256" key="3">
    <source>
        <dbReference type="ARBA" id="ARBA00023082"/>
    </source>
</evidence>
<dbReference type="InterPro" id="IPR013324">
    <property type="entry name" value="RNA_pol_sigma_r3/r4-like"/>
</dbReference>
<feature type="domain" description="RNA polymerase sigma factor 70 region 4 type 2" evidence="5">
    <location>
        <begin position="130"/>
        <end position="182"/>
    </location>
</feature>
<accession>A0A1I0CJX0</accession>
<dbReference type="AlphaFoldDB" id="A0A1I0CJX0"/>
<keyword evidence="4" id="KW-0804">Transcription</keyword>